<dbReference type="EMBL" id="BMAT01009533">
    <property type="protein sequence ID" value="GFS08164.1"/>
    <property type="molecule type" value="Genomic_DNA"/>
</dbReference>
<evidence type="ECO:0000313" key="3">
    <source>
        <dbReference type="Proteomes" id="UP000762676"/>
    </source>
</evidence>
<comment type="caution">
    <text evidence="2">The sequence shown here is derived from an EMBL/GenBank/DDBJ whole genome shotgun (WGS) entry which is preliminary data.</text>
</comment>
<sequence length="113" mass="13098">MPMQYGFNHILKTIDFFPRFAFMHAIHGKGAKEVAEALLILNYGYGTLHILQSDYGRELNKNDLVTLVEAFKIHKINGRPYHPQSQGRVERLNRIIVEFFKRTIYEGDETTTG</sequence>
<keyword evidence="3" id="KW-1185">Reference proteome</keyword>
<dbReference type="Proteomes" id="UP000762676">
    <property type="component" value="Unassembled WGS sequence"/>
</dbReference>
<gene>
    <name evidence="2" type="ORF">ElyMa_004750000</name>
</gene>
<dbReference type="GO" id="GO:0003676">
    <property type="term" value="F:nucleic acid binding"/>
    <property type="evidence" value="ECO:0007669"/>
    <property type="project" value="InterPro"/>
</dbReference>
<evidence type="ECO:0000313" key="2">
    <source>
        <dbReference type="EMBL" id="GFS08164.1"/>
    </source>
</evidence>
<dbReference type="GO" id="GO:0015074">
    <property type="term" value="P:DNA integration"/>
    <property type="evidence" value="ECO:0007669"/>
    <property type="project" value="InterPro"/>
</dbReference>
<protein>
    <submittedName>
        <fullName evidence="2">KRAB-A domain-containing protein 2</fullName>
    </submittedName>
</protein>
<dbReference type="SUPFAM" id="SSF53098">
    <property type="entry name" value="Ribonuclease H-like"/>
    <property type="match status" value="1"/>
</dbReference>
<organism evidence="2 3">
    <name type="scientific">Elysia marginata</name>
    <dbReference type="NCBI Taxonomy" id="1093978"/>
    <lineage>
        <taxon>Eukaryota</taxon>
        <taxon>Metazoa</taxon>
        <taxon>Spiralia</taxon>
        <taxon>Lophotrochozoa</taxon>
        <taxon>Mollusca</taxon>
        <taxon>Gastropoda</taxon>
        <taxon>Heterobranchia</taxon>
        <taxon>Euthyneura</taxon>
        <taxon>Panpulmonata</taxon>
        <taxon>Sacoglossa</taxon>
        <taxon>Placobranchoidea</taxon>
        <taxon>Plakobranchidae</taxon>
        <taxon>Elysia</taxon>
    </lineage>
</organism>
<feature type="domain" description="Integrase catalytic" evidence="1">
    <location>
        <begin position="1"/>
        <end position="113"/>
    </location>
</feature>
<dbReference type="PROSITE" id="PS50994">
    <property type="entry name" value="INTEGRASE"/>
    <property type="match status" value="1"/>
</dbReference>
<dbReference type="AlphaFoldDB" id="A0AAV4ICN0"/>
<dbReference type="InterPro" id="IPR012337">
    <property type="entry name" value="RNaseH-like_sf"/>
</dbReference>
<accession>A0AAV4ICN0</accession>
<evidence type="ECO:0000259" key="1">
    <source>
        <dbReference type="PROSITE" id="PS50994"/>
    </source>
</evidence>
<dbReference type="InterPro" id="IPR036397">
    <property type="entry name" value="RNaseH_sf"/>
</dbReference>
<dbReference type="InterPro" id="IPR001584">
    <property type="entry name" value="Integrase_cat-core"/>
</dbReference>
<reference evidence="2 3" key="1">
    <citation type="journal article" date="2021" name="Elife">
        <title>Chloroplast acquisition without the gene transfer in kleptoplastic sea slugs, Plakobranchus ocellatus.</title>
        <authorList>
            <person name="Maeda T."/>
            <person name="Takahashi S."/>
            <person name="Yoshida T."/>
            <person name="Shimamura S."/>
            <person name="Takaki Y."/>
            <person name="Nagai Y."/>
            <person name="Toyoda A."/>
            <person name="Suzuki Y."/>
            <person name="Arimoto A."/>
            <person name="Ishii H."/>
            <person name="Satoh N."/>
            <person name="Nishiyama T."/>
            <person name="Hasebe M."/>
            <person name="Maruyama T."/>
            <person name="Minagawa J."/>
            <person name="Obokata J."/>
            <person name="Shigenobu S."/>
        </authorList>
    </citation>
    <scope>NUCLEOTIDE SEQUENCE [LARGE SCALE GENOMIC DNA]</scope>
</reference>
<dbReference type="Gene3D" id="3.30.420.10">
    <property type="entry name" value="Ribonuclease H-like superfamily/Ribonuclease H"/>
    <property type="match status" value="1"/>
</dbReference>
<proteinExistence type="predicted"/>
<name>A0AAV4ICN0_9GAST</name>